<keyword evidence="4" id="KW-1185">Reference proteome</keyword>
<dbReference type="Gene3D" id="3.90.1300.10">
    <property type="entry name" value="Amidase signature (AS) domain"/>
    <property type="match status" value="1"/>
</dbReference>
<name>A0AA35TIH8_GEOBA</name>
<dbReference type="SUPFAM" id="SSF75304">
    <property type="entry name" value="Amidase signature (AS) enzymes"/>
    <property type="match status" value="1"/>
</dbReference>
<gene>
    <name evidence="3" type="ORF">GBAR_LOCUS26303</name>
</gene>
<dbReference type="EMBL" id="CASHTH010003662">
    <property type="protein sequence ID" value="CAI8047586.1"/>
    <property type="molecule type" value="Genomic_DNA"/>
</dbReference>
<evidence type="ECO:0000313" key="4">
    <source>
        <dbReference type="Proteomes" id="UP001174909"/>
    </source>
</evidence>
<comment type="caution">
    <text evidence="3">The sequence shown here is derived from an EMBL/GenBank/DDBJ whole genome shotgun (WGS) entry which is preliminary data.</text>
</comment>
<evidence type="ECO:0000259" key="2">
    <source>
        <dbReference type="Pfam" id="PF01425"/>
    </source>
</evidence>
<proteinExistence type="predicted"/>
<dbReference type="PANTHER" id="PTHR11895:SF176">
    <property type="entry name" value="AMIDASE AMID-RELATED"/>
    <property type="match status" value="1"/>
</dbReference>
<feature type="compositionally biased region" description="Low complexity" evidence="1">
    <location>
        <begin position="60"/>
        <end position="71"/>
    </location>
</feature>
<dbReference type="InterPro" id="IPR036928">
    <property type="entry name" value="AS_sf"/>
</dbReference>
<accession>A0AA35TIH8</accession>
<feature type="domain" description="Amidase" evidence="2">
    <location>
        <begin position="216"/>
        <end position="326"/>
    </location>
</feature>
<dbReference type="InterPro" id="IPR023631">
    <property type="entry name" value="Amidase_dom"/>
</dbReference>
<feature type="region of interest" description="Disordered" evidence="1">
    <location>
        <begin position="41"/>
        <end position="84"/>
    </location>
</feature>
<protein>
    <submittedName>
        <fullName evidence="3">Glutamyl-tRNA(Gln) amidotransferase subunit A</fullName>
    </submittedName>
</protein>
<evidence type="ECO:0000256" key="1">
    <source>
        <dbReference type="SAM" id="MobiDB-lite"/>
    </source>
</evidence>
<reference evidence="3" key="1">
    <citation type="submission" date="2023-03" db="EMBL/GenBank/DDBJ databases">
        <authorList>
            <person name="Steffen K."/>
            <person name="Cardenas P."/>
        </authorList>
    </citation>
    <scope>NUCLEOTIDE SEQUENCE</scope>
</reference>
<evidence type="ECO:0000313" key="3">
    <source>
        <dbReference type="EMBL" id="CAI8047586.1"/>
    </source>
</evidence>
<dbReference type="AlphaFoldDB" id="A0AA35TIH8"/>
<organism evidence="3 4">
    <name type="scientific">Geodia barretti</name>
    <name type="common">Barrett's horny sponge</name>
    <dbReference type="NCBI Taxonomy" id="519541"/>
    <lineage>
        <taxon>Eukaryota</taxon>
        <taxon>Metazoa</taxon>
        <taxon>Porifera</taxon>
        <taxon>Demospongiae</taxon>
        <taxon>Heteroscleromorpha</taxon>
        <taxon>Tetractinellida</taxon>
        <taxon>Astrophorina</taxon>
        <taxon>Geodiidae</taxon>
        <taxon>Geodia</taxon>
    </lineage>
</organism>
<dbReference type="InterPro" id="IPR000120">
    <property type="entry name" value="Amidase"/>
</dbReference>
<dbReference type="PANTHER" id="PTHR11895">
    <property type="entry name" value="TRANSAMIDASE"/>
    <property type="match status" value="1"/>
</dbReference>
<dbReference type="GO" id="GO:0003824">
    <property type="term" value="F:catalytic activity"/>
    <property type="evidence" value="ECO:0007669"/>
    <property type="project" value="InterPro"/>
</dbReference>
<feature type="domain" description="Amidase" evidence="2">
    <location>
        <begin position="7"/>
        <end position="206"/>
    </location>
</feature>
<sequence length="345" mass="36417">MLHRVRSKVYADFVPEFDATSVAKIKAAGGIILGKAVTTEFASSDPSPTRNPWNLEHTPGGSSSGSSAAVGGADGSGCAGSQTGGSTCRPAAYNGIVGVKATYGRISRYGWAPLSWSLDHVGILTRTVADGALMLTVLSGADDHDPGSLREPVPDFSAQMAEHDRPPRIGLVRQYYQDYATPEMWAHTEAVANLLAEAGAEVEEIPVRGGPPVNHSVRAADYGPRIRAGMEMGMIIPTSAYLKAQRLRRQFRADFSEMAAKVDVVMTPAMPAPAPRDLNTTGDAAFQVPWTAAGLPTVVVSTGLSELGMPMAVQFGGPWAQEGRVLGAAQWCERIAGLNQAPPNY</sequence>
<feature type="compositionally biased region" description="Polar residues" evidence="1">
    <location>
        <begin position="41"/>
        <end position="52"/>
    </location>
</feature>
<dbReference type="Pfam" id="PF01425">
    <property type="entry name" value="Amidase"/>
    <property type="match status" value="2"/>
</dbReference>
<dbReference type="Proteomes" id="UP001174909">
    <property type="component" value="Unassembled WGS sequence"/>
</dbReference>